<dbReference type="EMBL" id="CP019893">
    <property type="protein sequence ID" value="ARS90003.1"/>
    <property type="molecule type" value="Genomic_DNA"/>
</dbReference>
<keyword evidence="3" id="KW-1185">Reference proteome</keyword>
<keyword evidence="1" id="KW-0472">Membrane</keyword>
<proteinExistence type="predicted"/>
<dbReference type="OrthoDB" id="201464at2157"/>
<feature type="transmembrane region" description="Helical" evidence="1">
    <location>
        <begin position="12"/>
        <end position="34"/>
    </location>
</feature>
<protein>
    <submittedName>
        <fullName evidence="2">Uncharacterized protein</fullName>
    </submittedName>
</protein>
<feature type="transmembrane region" description="Helical" evidence="1">
    <location>
        <begin position="79"/>
        <end position="98"/>
    </location>
</feature>
<feature type="transmembrane region" description="Helical" evidence="1">
    <location>
        <begin position="40"/>
        <end position="58"/>
    </location>
</feature>
<dbReference type="KEGG" id="naj:B1756_09860"/>
<dbReference type="GeneID" id="32894385"/>
<gene>
    <name evidence="2" type="ORF">B1756_09860</name>
</gene>
<dbReference type="AlphaFoldDB" id="A0A2Z2HT94"/>
<feature type="transmembrane region" description="Helical" evidence="1">
    <location>
        <begin position="104"/>
        <end position="125"/>
    </location>
</feature>
<reference evidence="3" key="1">
    <citation type="submission" date="2017-02" db="EMBL/GenBank/DDBJ databases">
        <title>Natronthermophilus aegyptiacus gen. nov.,sp. nov., an aerobic, extremely halophilic alkalithermophilic archaeon isolated from the athalassohaline Wadi An Natrun, Egypt.</title>
        <authorList>
            <person name="Zhao B."/>
        </authorList>
    </citation>
    <scope>NUCLEOTIDE SEQUENCE [LARGE SCALE GENOMIC DNA]</scope>
    <source>
        <strain evidence="3">JW/NM-HA 15</strain>
    </source>
</reference>
<organism evidence="2 3">
    <name type="scientific">Natrarchaeobaculum aegyptiacum</name>
    <dbReference type="NCBI Taxonomy" id="745377"/>
    <lineage>
        <taxon>Archaea</taxon>
        <taxon>Methanobacteriati</taxon>
        <taxon>Methanobacteriota</taxon>
        <taxon>Stenosarchaea group</taxon>
        <taxon>Halobacteria</taxon>
        <taxon>Halobacteriales</taxon>
        <taxon>Natrialbaceae</taxon>
        <taxon>Natrarchaeobaculum</taxon>
    </lineage>
</organism>
<evidence type="ECO:0000256" key="1">
    <source>
        <dbReference type="SAM" id="Phobius"/>
    </source>
</evidence>
<evidence type="ECO:0000313" key="2">
    <source>
        <dbReference type="EMBL" id="ARS90003.1"/>
    </source>
</evidence>
<dbReference type="RefSeq" id="WP_086888380.1">
    <property type="nucleotide sequence ID" value="NZ_CP019893.1"/>
</dbReference>
<name>A0A2Z2HT94_9EURY</name>
<sequence length="137" mass="15238">MDRDTLPRWGWMLGGLFAAAIFANLVNFLILGPVGLPEEYFVLTVITAMAPVFIYVGVWYDEERRGYWEHSSTRIVGDVVFVIVGAAVGSSIALVGLLGSGLPWILEELVAMGVGFALGWGLFWWRNPEVYRPESTR</sequence>
<keyword evidence="1" id="KW-1133">Transmembrane helix</keyword>
<accession>A0A2Z2HT94</accession>
<dbReference type="Proteomes" id="UP000250088">
    <property type="component" value="Chromosome"/>
</dbReference>
<keyword evidence="1" id="KW-0812">Transmembrane</keyword>
<evidence type="ECO:0000313" key="3">
    <source>
        <dbReference type="Proteomes" id="UP000250088"/>
    </source>
</evidence>